<proteinExistence type="predicted"/>
<sequence length="40" mass="4592">MREANAFWQWLTVQEVSSPESMFAAVCEIKHPDHLETGSE</sequence>
<name>A0A0E9UA65_ANGAN</name>
<reference evidence="1" key="1">
    <citation type="submission" date="2014-11" db="EMBL/GenBank/DDBJ databases">
        <authorList>
            <person name="Amaro Gonzalez C."/>
        </authorList>
    </citation>
    <scope>NUCLEOTIDE SEQUENCE</scope>
</reference>
<protein>
    <submittedName>
        <fullName evidence="1">Uncharacterized protein</fullName>
    </submittedName>
</protein>
<evidence type="ECO:0000313" key="1">
    <source>
        <dbReference type="EMBL" id="JAH62769.1"/>
    </source>
</evidence>
<accession>A0A0E9UA65</accession>
<organism evidence="1">
    <name type="scientific">Anguilla anguilla</name>
    <name type="common">European freshwater eel</name>
    <name type="synonym">Muraena anguilla</name>
    <dbReference type="NCBI Taxonomy" id="7936"/>
    <lineage>
        <taxon>Eukaryota</taxon>
        <taxon>Metazoa</taxon>
        <taxon>Chordata</taxon>
        <taxon>Craniata</taxon>
        <taxon>Vertebrata</taxon>
        <taxon>Euteleostomi</taxon>
        <taxon>Actinopterygii</taxon>
        <taxon>Neopterygii</taxon>
        <taxon>Teleostei</taxon>
        <taxon>Anguilliformes</taxon>
        <taxon>Anguillidae</taxon>
        <taxon>Anguilla</taxon>
    </lineage>
</organism>
<dbReference type="EMBL" id="GBXM01045808">
    <property type="protein sequence ID" value="JAH62769.1"/>
    <property type="molecule type" value="Transcribed_RNA"/>
</dbReference>
<reference evidence="1" key="2">
    <citation type="journal article" date="2015" name="Fish Shellfish Immunol.">
        <title>Early steps in the European eel (Anguilla anguilla)-Vibrio vulnificus interaction in the gills: Role of the RtxA13 toxin.</title>
        <authorList>
            <person name="Callol A."/>
            <person name="Pajuelo D."/>
            <person name="Ebbesson L."/>
            <person name="Teles M."/>
            <person name="MacKenzie S."/>
            <person name="Amaro C."/>
        </authorList>
    </citation>
    <scope>NUCLEOTIDE SEQUENCE</scope>
</reference>
<dbReference type="AlphaFoldDB" id="A0A0E9UA65"/>